<evidence type="ECO:0008006" key="4">
    <source>
        <dbReference type="Google" id="ProtNLM"/>
    </source>
</evidence>
<feature type="region of interest" description="Disordered" evidence="1">
    <location>
        <begin position="1"/>
        <end position="25"/>
    </location>
</feature>
<feature type="compositionally biased region" description="Polar residues" evidence="1">
    <location>
        <begin position="11"/>
        <end position="22"/>
    </location>
</feature>
<evidence type="ECO:0000256" key="1">
    <source>
        <dbReference type="SAM" id="MobiDB-lite"/>
    </source>
</evidence>
<reference evidence="2 3" key="1">
    <citation type="journal article" date="2003" name="Int. J. Syst. Evol. Microbiol.">
        <title>Virgibacillus carmonensis sp. nov., Virgibacillus necropolis sp. nov. and Virgibacillus picturae sp. nov., three novel species isolated from deteriorated mural paintings, transfer of the species of the genus salibacillus to Virgibacillus, as Virgibacillus marismortui comb. nov. and Virgibacillus salexigens comb. nov., and emended description of the genus Virgibacillus.</title>
        <authorList>
            <person name="Heyrman J."/>
            <person name="Logan N.A."/>
            <person name="Busse H.J."/>
            <person name="Balcaen A."/>
            <person name="Lebbe L."/>
            <person name="Rodriguez-Diaz M."/>
            <person name="Swings J."/>
            <person name="De Vos P."/>
        </authorList>
    </citation>
    <scope>NUCLEOTIDE SEQUENCE [LARGE SCALE GENOMIC DNA]</scope>
    <source>
        <strain evidence="2 3">LMG 19488</strain>
    </source>
</reference>
<dbReference type="AlphaFoldDB" id="A0A221MAK2"/>
<sequence>MYNNIRPDPYNGTNAQPNNNMMGGSHHVNSDHTHGHGGATTCDDGHVHLHPGVTSTPIETSEGHVHKMWGNTTFDDKHIHYYEVYTSPPIPLPGGYHVHYAEIETTENDGHTHIIKGFTKASKS</sequence>
<evidence type="ECO:0000313" key="3">
    <source>
        <dbReference type="Proteomes" id="UP000204391"/>
    </source>
</evidence>
<proteinExistence type="predicted"/>
<dbReference type="OrthoDB" id="2967209at2"/>
<protein>
    <recommendedName>
        <fullName evidence="4">YmaF family protein</fullName>
    </recommendedName>
</protein>
<dbReference type="Pfam" id="PF12788">
    <property type="entry name" value="YmaF"/>
    <property type="match status" value="1"/>
</dbReference>
<gene>
    <name evidence="2" type="ORF">CFK40_06335</name>
</gene>
<dbReference type="EMBL" id="CP022437">
    <property type="protein sequence ID" value="ASN04661.1"/>
    <property type="molecule type" value="Genomic_DNA"/>
</dbReference>
<name>A0A221MAK2_9BACI</name>
<accession>A0A221MAK2</accession>
<organism evidence="2 3">
    <name type="scientific">Virgibacillus necropolis</name>
    <dbReference type="NCBI Taxonomy" id="163877"/>
    <lineage>
        <taxon>Bacteria</taxon>
        <taxon>Bacillati</taxon>
        <taxon>Bacillota</taxon>
        <taxon>Bacilli</taxon>
        <taxon>Bacillales</taxon>
        <taxon>Bacillaceae</taxon>
        <taxon>Virgibacillus</taxon>
    </lineage>
</organism>
<evidence type="ECO:0000313" key="2">
    <source>
        <dbReference type="EMBL" id="ASN04661.1"/>
    </source>
</evidence>
<keyword evidence="3" id="KW-1185">Reference proteome</keyword>
<dbReference type="RefSeq" id="WP_089531512.1">
    <property type="nucleotide sequence ID" value="NZ_CP022437.1"/>
</dbReference>
<dbReference type="KEGG" id="vne:CFK40_06335"/>
<dbReference type="InterPro" id="IPR024307">
    <property type="entry name" value="YmaF"/>
</dbReference>
<dbReference type="Proteomes" id="UP000204391">
    <property type="component" value="Chromosome"/>
</dbReference>